<proteinExistence type="predicted"/>
<organism evidence="1 2">
    <name type="scientific">Trichinella zimbabwensis</name>
    <dbReference type="NCBI Taxonomy" id="268475"/>
    <lineage>
        <taxon>Eukaryota</taxon>
        <taxon>Metazoa</taxon>
        <taxon>Ecdysozoa</taxon>
        <taxon>Nematoda</taxon>
        <taxon>Enoplea</taxon>
        <taxon>Dorylaimia</taxon>
        <taxon>Trichinellida</taxon>
        <taxon>Trichinellidae</taxon>
        <taxon>Trichinella</taxon>
    </lineage>
</organism>
<reference evidence="1 2" key="1">
    <citation type="submission" date="2015-01" db="EMBL/GenBank/DDBJ databases">
        <title>Evolution of Trichinella species and genotypes.</title>
        <authorList>
            <person name="Korhonen P.K."/>
            <person name="Edoardo P."/>
            <person name="Giuseppe L.R."/>
            <person name="Gasser R.B."/>
        </authorList>
    </citation>
    <scope>NUCLEOTIDE SEQUENCE [LARGE SCALE GENOMIC DNA]</scope>
    <source>
        <strain evidence="1">ISS1029</strain>
    </source>
</reference>
<accession>A0A0V1GD30</accession>
<dbReference type="EMBL" id="JYDP01003075">
    <property type="protein sequence ID" value="KRY96185.1"/>
    <property type="molecule type" value="Genomic_DNA"/>
</dbReference>
<dbReference type="Proteomes" id="UP000055024">
    <property type="component" value="Unassembled WGS sequence"/>
</dbReference>
<sequence length="44" mass="4882">MNKNEEIKLQLSCNVALFSSINDTFANRKLCRISQGPSLALLSL</sequence>
<protein>
    <submittedName>
        <fullName evidence="1">Uncharacterized protein</fullName>
    </submittedName>
</protein>
<comment type="caution">
    <text evidence="1">The sequence shown here is derived from an EMBL/GenBank/DDBJ whole genome shotgun (WGS) entry which is preliminary data.</text>
</comment>
<evidence type="ECO:0000313" key="2">
    <source>
        <dbReference type="Proteomes" id="UP000055024"/>
    </source>
</evidence>
<name>A0A0V1GD30_9BILA</name>
<gene>
    <name evidence="1" type="ORF">T11_17368</name>
</gene>
<evidence type="ECO:0000313" key="1">
    <source>
        <dbReference type="EMBL" id="KRY96185.1"/>
    </source>
</evidence>
<dbReference type="AlphaFoldDB" id="A0A0V1GD30"/>
<keyword evidence="2" id="KW-1185">Reference proteome</keyword>